<dbReference type="CDD" id="cd15831">
    <property type="entry name" value="BTAD"/>
    <property type="match status" value="1"/>
</dbReference>
<evidence type="ECO:0000313" key="5">
    <source>
        <dbReference type="EMBL" id="GLW63781.1"/>
    </source>
</evidence>
<sequence>MPLMRFGVLGPVAVWTDDGSPVAVPGRKVRALLADLLVHEGRPVPADRLIDDLWGARPPGNPALALSAKVSQLRRVLEDAQPGGRALVETRPAGYVLHIGADGLDAVRFTDMLARARRTDDPAARAELLRDALALWRGPALADFADEPFAQPTITRLEDLRLAALEDHAEARLALGEHAATAAELGDLVAAHPLRERLRALHMRALYLAGRPREALESFASLRAQLADELGLDPGPELVALHRAILTQDPSLGGPPRGNLPAPVSELIGRDAAIAEIEARLRGDRLVTLTGPGGVGKTRLALAVADRVAAAFPDGAWLVELAAYEPPPTAGDPLGPLTDMVMAALDVRDPPGRGTPVERLVAALRARRMLLVLDNCEHVVEQAAELTDRLLRGVPGLRVLATGREPLAVAGEVVWSVPPLRVPARDADPREVARCDAVRLFAARAAAAARGFALDERNAGAVAVLCRRLDGIPLALELAATRVRALGVDGLVARLDDRFRLLAGGRRGAPPRQQTLLAMIDWSWDLLTEPERAVLRRLSVHADGCTPEAAEAVCGGGGGGDGVPAADVLDLLVRLVDRSLVVMTDRGGDGPRYRLLESVAAYCADRLAEAGERDRTRRAHRRYYVELAERAAPRLRGGDQARWLRRLDAETADLRAAFDGAVADRDADAALRLVNALAWYWMLRGRLTEARRCLDAALALDDRVGAAYARATAYRTGLALLQGAATESDRRAALRLFERVDDPEGLAYAQWFLAFTGGEGADRSYDAELLDRAQEGFAAAGDRWGEGAVLIVRAKQAHSRGDPGLLEALAGRAARIFDELGDRWGQLQAAEWLGALADLTGDYDRADRLLRESLRLAEDLRLWPVAVQRLGWLGWIAVMRDDLVQARHYGERSLALAAEHGFTAFTLGRLVLGHTACREGALDEAETHLRALLDTAQVETPMFLPMVLNGLGRVAERRGDADTAIALHREALACAVRYEGPRDTVFALEGMAAALTRAGDPVEAARCLGAAAEIRRRKGLRPGRAERGDIDGVAAALRRALTDETFTAEHDDAARRADEFIGATLAAKPSVHLCDDFA</sequence>
<dbReference type="InterPro" id="IPR036388">
    <property type="entry name" value="WH-like_DNA-bd_sf"/>
</dbReference>
<dbReference type="SUPFAM" id="SSF52540">
    <property type="entry name" value="P-loop containing nucleoside triphosphate hydrolases"/>
    <property type="match status" value="1"/>
</dbReference>
<dbReference type="Gene3D" id="1.25.40.10">
    <property type="entry name" value="Tetratricopeptide repeat domain"/>
    <property type="match status" value="3"/>
</dbReference>
<comment type="caution">
    <text evidence="5">The sequence shown here is derived from an EMBL/GenBank/DDBJ whole genome shotgun (WGS) entry which is preliminary data.</text>
</comment>
<dbReference type="InterPro" id="IPR005158">
    <property type="entry name" value="BTAD"/>
</dbReference>
<name>A0A9W6UTM2_9ACTN</name>
<dbReference type="InterPro" id="IPR019734">
    <property type="entry name" value="TPR_rpt"/>
</dbReference>
<dbReference type="Proteomes" id="UP001165124">
    <property type="component" value="Unassembled WGS sequence"/>
</dbReference>
<dbReference type="InterPro" id="IPR027417">
    <property type="entry name" value="P-loop_NTPase"/>
</dbReference>
<dbReference type="SUPFAM" id="SSF46894">
    <property type="entry name" value="C-terminal effector domain of the bipartite response regulators"/>
    <property type="match status" value="1"/>
</dbReference>
<gene>
    <name evidence="5" type="ORF">Arub01_20250</name>
</gene>
<dbReference type="Pfam" id="PF00486">
    <property type="entry name" value="Trans_reg_C"/>
    <property type="match status" value="1"/>
</dbReference>
<feature type="domain" description="OmpR/PhoB-type" evidence="4">
    <location>
        <begin position="1"/>
        <end position="99"/>
    </location>
</feature>
<dbReference type="EMBL" id="BSRZ01000003">
    <property type="protein sequence ID" value="GLW63781.1"/>
    <property type="molecule type" value="Genomic_DNA"/>
</dbReference>
<dbReference type="GO" id="GO:0000160">
    <property type="term" value="P:phosphorelay signal transduction system"/>
    <property type="evidence" value="ECO:0007669"/>
    <property type="project" value="InterPro"/>
</dbReference>
<accession>A0A9W6UTM2</accession>
<protein>
    <submittedName>
        <fullName evidence="5">SARP family transcriptional regulator</fullName>
    </submittedName>
</protein>
<dbReference type="Gene3D" id="3.40.50.300">
    <property type="entry name" value="P-loop containing nucleotide triphosphate hydrolases"/>
    <property type="match status" value="1"/>
</dbReference>
<dbReference type="GO" id="GO:0006355">
    <property type="term" value="P:regulation of DNA-templated transcription"/>
    <property type="evidence" value="ECO:0007669"/>
    <property type="project" value="InterPro"/>
</dbReference>
<dbReference type="PANTHER" id="PTHR47691:SF3">
    <property type="entry name" value="HTH-TYPE TRANSCRIPTIONAL REGULATOR RV0890C-RELATED"/>
    <property type="match status" value="1"/>
</dbReference>
<evidence type="ECO:0000256" key="1">
    <source>
        <dbReference type="ARBA" id="ARBA00005820"/>
    </source>
</evidence>
<evidence type="ECO:0000259" key="4">
    <source>
        <dbReference type="PROSITE" id="PS51755"/>
    </source>
</evidence>
<keyword evidence="6" id="KW-1185">Reference proteome</keyword>
<dbReference type="Gene3D" id="1.10.10.10">
    <property type="entry name" value="Winged helix-like DNA-binding domain superfamily/Winged helix DNA-binding domain"/>
    <property type="match status" value="1"/>
</dbReference>
<dbReference type="InterPro" id="IPR011990">
    <property type="entry name" value="TPR-like_helical_dom_sf"/>
</dbReference>
<dbReference type="SMART" id="SM01043">
    <property type="entry name" value="BTAD"/>
    <property type="match status" value="1"/>
</dbReference>
<dbReference type="Pfam" id="PF25872">
    <property type="entry name" value="HTH_77"/>
    <property type="match status" value="1"/>
</dbReference>
<dbReference type="Pfam" id="PF13424">
    <property type="entry name" value="TPR_12"/>
    <property type="match status" value="1"/>
</dbReference>
<organism evidence="5 6">
    <name type="scientific">Actinomadura rubrobrunea</name>
    <dbReference type="NCBI Taxonomy" id="115335"/>
    <lineage>
        <taxon>Bacteria</taxon>
        <taxon>Bacillati</taxon>
        <taxon>Actinomycetota</taxon>
        <taxon>Actinomycetes</taxon>
        <taxon>Streptosporangiales</taxon>
        <taxon>Thermomonosporaceae</taxon>
        <taxon>Actinomadura</taxon>
    </lineage>
</organism>
<dbReference type="SMART" id="SM00028">
    <property type="entry name" value="TPR"/>
    <property type="match status" value="3"/>
</dbReference>
<dbReference type="PROSITE" id="PS51755">
    <property type="entry name" value="OMPR_PHOB"/>
    <property type="match status" value="1"/>
</dbReference>
<dbReference type="PRINTS" id="PR00364">
    <property type="entry name" value="DISEASERSIST"/>
</dbReference>
<dbReference type="GO" id="GO:0003677">
    <property type="term" value="F:DNA binding"/>
    <property type="evidence" value="ECO:0007669"/>
    <property type="project" value="UniProtKB-UniRule"/>
</dbReference>
<dbReference type="SUPFAM" id="SSF48452">
    <property type="entry name" value="TPR-like"/>
    <property type="match status" value="3"/>
</dbReference>
<keyword evidence="2 3" id="KW-0238">DNA-binding</keyword>
<evidence type="ECO:0000256" key="2">
    <source>
        <dbReference type="ARBA" id="ARBA00023125"/>
    </source>
</evidence>
<dbReference type="AlphaFoldDB" id="A0A9W6UTM2"/>
<reference evidence="5" key="1">
    <citation type="submission" date="2023-02" db="EMBL/GenBank/DDBJ databases">
        <title>Actinomadura rubrobrunea NBRC 14622.</title>
        <authorList>
            <person name="Ichikawa N."/>
            <person name="Sato H."/>
            <person name="Tonouchi N."/>
        </authorList>
    </citation>
    <scope>NUCLEOTIDE SEQUENCE</scope>
    <source>
        <strain evidence="5">NBRC 14622</strain>
    </source>
</reference>
<dbReference type="SMART" id="SM00862">
    <property type="entry name" value="Trans_reg_C"/>
    <property type="match status" value="2"/>
</dbReference>
<evidence type="ECO:0000256" key="3">
    <source>
        <dbReference type="PROSITE-ProRule" id="PRU01091"/>
    </source>
</evidence>
<dbReference type="InterPro" id="IPR016032">
    <property type="entry name" value="Sig_transdc_resp-reg_C-effctor"/>
</dbReference>
<dbReference type="InterPro" id="IPR058852">
    <property type="entry name" value="HTH_77"/>
</dbReference>
<dbReference type="PANTHER" id="PTHR47691">
    <property type="entry name" value="REGULATOR-RELATED"/>
    <property type="match status" value="1"/>
</dbReference>
<feature type="DNA-binding region" description="OmpR/PhoB-type" evidence="3">
    <location>
        <begin position="1"/>
        <end position="99"/>
    </location>
</feature>
<proteinExistence type="inferred from homology"/>
<evidence type="ECO:0000313" key="6">
    <source>
        <dbReference type="Proteomes" id="UP001165124"/>
    </source>
</evidence>
<dbReference type="Pfam" id="PF03704">
    <property type="entry name" value="BTAD"/>
    <property type="match status" value="1"/>
</dbReference>
<dbReference type="InterPro" id="IPR001867">
    <property type="entry name" value="OmpR/PhoB-type_DNA-bd"/>
</dbReference>
<comment type="similarity">
    <text evidence="1">Belongs to the AfsR/DnrI/RedD regulatory family.</text>
</comment>